<gene>
    <name evidence="1" type="ORF">AADEFJLK_04679</name>
</gene>
<accession>A0A2S5CFH6</accession>
<name>A0A2S5CFH6_9GAMM</name>
<evidence type="ECO:0000313" key="2">
    <source>
        <dbReference type="Proteomes" id="UP000237423"/>
    </source>
</evidence>
<proteinExistence type="predicted"/>
<reference evidence="1 2" key="1">
    <citation type="submission" date="2017-11" db="EMBL/GenBank/DDBJ databases">
        <title>Draft Genome Sequence of Methylobacter psychrotolerans Sph1T, an Obligate Methanotroph from Low-Temperature Environments.</title>
        <authorList>
            <person name="Oshkin I.Y."/>
            <person name="Miroshnikov K."/>
            <person name="Belova S.E."/>
            <person name="Korzhenkov A."/>
            <person name="Toshchakov S.V."/>
            <person name="Dedysh S.N."/>
        </authorList>
    </citation>
    <scope>NUCLEOTIDE SEQUENCE [LARGE SCALE GENOMIC DNA]</scope>
    <source>
        <strain evidence="1 2">Sph1</strain>
    </source>
</reference>
<evidence type="ECO:0000313" key="1">
    <source>
        <dbReference type="EMBL" id="POZ49554.1"/>
    </source>
</evidence>
<dbReference type="AlphaFoldDB" id="A0A2S5CFH6"/>
<protein>
    <submittedName>
        <fullName evidence="1">Uncharacterized protein</fullName>
    </submittedName>
</protein>
<dbReference type="EMBL" id="PGFZ01000067">
    <property type="protein sequence ID" value="POZ49554.1"/>
    <property type="molecule type" value="Genomic_DNA"/>
</dbReference>
<dbReference type="Proteomes" id="UP000237423">
    <property type="component" value="Unassembled WGS sequence"/>
</dbReference>
<comment type="caution">
    <text evidence="1">The sequence shown here is derived from an EMBL/GenBank/DDBJ whole genome shotgun (WGS) entry which is preliminary data.</text>
</comment>
<sequence length="63" mass="7704">MFERFKHKDTKNKSELLLYQAFDSKDRSRRLRIRRAKESAHTPDYRYWGLKSSGTKTYAKQNY</sequence>
<organism evidence="1 2">
    <name type="scientific">Methylovulum psychrotolerans</name>
    <dbReference type="NCBI Taxonomy" id="1704499"/>
    <lineage>
        <taxon>Bacteria</taxon>
        <taxon>Pseudomonadati</taxon>
        <taxon>Pseudomonadota</taxon>
        <taxon>Gammaproteobacteria</taxon>
        <taxon>Methylococcales</taxon>
        <taxon>Methylococcaceae</taxon>
        <taxon>Methylovulum</taxon>
    </lineage>
</organism>